<dbReference type="EMBL" id="CP119892">
    <property type="protein sequence ID" value="WFD25804.1"/>
    <property type="molecule type" value="Genomic_DNA"/>
</dbReference>
<dbReference type="InterPro" id="IPR006840">
    <property type="entry name" value="ChaC"/>
</dbReference>
<dbReference type="Proteomes" id="UP001213623">
    <property type="component" value="Chromosome 1"/>
</dbReference>
<name>A0AAF0EHT2_9BASI</name>
<dbReference type="InterPro" id="IPR029058">
    <property type="entry name" value="AB_hydrolase_fold"/>
</dbReference>
<dbReference type="PANTHER" id="PTHR35560:SF3">
    <property type="entry name" value="PEPTIDASE S9 PROLYL OLIGOPEPTIDASE CATALYTIC DOMAIN-CONTAINING PROTEIN"/>
    <property type="match status" value="1"/>
</dbReference>
<sequence>MSKKLKTDQPVFVNSRGQNPTRLDDSPSQHEMRLQKIYEILPHLRDLPSYAERPPGSFDIFGYGSIIFKPPPHVISYTPGYIQGFVRRFAQHSEDHRGTPERPGRVVTLVSADHWHSLPGADEAPEGDIVWGLSYTIDPAHAAEVRAYLDDREKNGYTAIWAPILGYYGPSEEPQVLVPEALVYVGLPDNEAFVGPQPLDELAERIHTCRGPSGPNDEYLLRLAEAVRILTPESKDNHLFSLEEKVLAFKAQDESGAASKKQRRKSNALLPVCHNKWNMQRHFTLTLQKKIPYNNSTQEEIEKQAADDPLGAVKKVAKMPNLGTPGYESFAKHKYGVVHPGDKSSHHQVSWFDDGRFPFTQPDGSSRDSNGALKSVPKSSHGFVLKELPLRGDAVQPYYMTKDYNADDVKRAILVVPGMPRDSWKWTTLMQNAFRYVYTKKKYGMKKEDTVILSPLALNQEDQAAGAVSNDNWAVYKNSYWSVGGATISPKLKNPVSYFTALDKMVDMLLDKSKFPNLDKVVIVGHSMGAQAVQRYAVIRKEQKDQESSLLWWIGNPGAWTWLNAGRPTYWPNCQDQMDLWPYGLNETGRPEYNKDTSSDDLVQAFRKRTVQIALGLADNGAGNTHCQAYYQGANHLDRGTHFIQSLAGMDGGLPSGFEVNYVAKVAHQDYPMFASPRSLDFIFGKDF</sequence>
<dbReference type="CDD" id="cd06661">
    <property type="entry name" value="GGCT_like"/>
    <property type="match status" value="1"/>
</dbReference>
<evidence type="ECO:0000256" key="3">
    <source>
        <dbReference type="ARBA" id="ARBA00048461"/>
    </source>
</evidence>
<dbReference type="PANTHER" id="PTHR35560">
    <property type="entry name" value="BLL0132 PROTEIN"/>
    <property type="match status" value="1"/>
</dbReference>
<accession>A0AAF0EHT2</accession>
<proteinExistence type="predicted"/>
<evidence type="ECO:0000256" key="1">
    <source>
        <dbReference type="ARBA" id="ARBA00023239"/>
    </source>
</evidence>
<dbReference type="GO" id="GO:0006751">
    <property type="term" value="P:glutathione catabolic process"/>
    <property type="evidence" value="ECO:0007669"/>
    <property type="project" value="InterPro"/>
</dbReference>
<evidence type="ECO:0000313" key="6">
    <source>
        <dbReference type="Proteomes" id="UP001213623"/>
    </source>
</evidence>
<dbReference type="Pfam" id="PF04752">
    <property type="entry name" value="ChaC"/>
    <property type="match status" value="1"/>
</dbReference>
<evidence type="ECO:0000313" key="5">
    <source>
        <dbReference type="EMBL" id="WFD25804.1"/>
    </source>
</evidence>
<organism evidence="5 6">
    <name type="scientific">Malassezia nana</name>
    <dbReference type="NCBI Taxonomy" id="180528"/>
    <lineage>
        <taxon>Eukaryota</taxon>
        <taxon>Fungi</taxon>
        <taxon>Dikarya</taxon>
        <taxon>Basidiomycota</taxon>
        <taxon>Ustilaginomycotina</taxon>
        <taxon>Malasseziomycetes</taxon>
        <taxon>Malasseziales</taxon>
        <taxon>Malasseziaceae</taxon>
        <taxon>Malassezia</taxon>
    </lineage>
</organism>
<dbReference type="SUPFAM" id="SSF53474">
    <property type="entry name" value="alpha/beta-Hydrolases"/>
    <property type="match status" value="1"/>
</dbReference>
<dbReference type="Gene3D" id="3.40.50.1820">
    <property type="entry name" value="alpha/beta hydrolase"/>
    <property type="match status" value="1"/>
</dbReference>
<feature type="region of interest" description="Disordered" evidence="4">
    <location>
        <begin position="1"/>
        <end position="28"/>
    </location>
</feature>
<gene>
    <name evidence="5" type="ORF">MNAN1_000770</name>
</gene>
<keyword evidence="1" id="KW-0456">Lyase</keyword>
<dbReference type="GO" id="GO:0061928">
    <property type="term" value="F:glutathione specific gamma-glutamylcyclotransferase activity"/>
    <property type="evidence" value="ECO:0007669"/>
    <property type="project" value="InterPro"/>
</dbReference>
<comment type="catalytic activity">
    <reaction evidence="2">
        <text>a diacylglycerol + H2O = a monoacylglycerol + a fatty acid + H(+)</text>
        <dbReference type="Rhea" id="RHEA:32731"/>
        <dbReference type="ChEBI" id="CHEBI:15377"/>
        <dbReference type="ChEBI" id="CHEBI:15378"/>
        <dbReference type="ChEBI" id="CHEBI:17408"/>
        <dbReference type="ChEBI" id="CHEBI:18035"/>
        <dbReference type="ChEBI" id="CHEBI:28868"/>
    </reaction>
</comment>
<reference evidence="5" key="1">
    <citation type="submission" date="2023-03" db="EMBL/GenBank/DDBJ databases">
        <title>Mating type loci evolution in Malassezia.</title>
        <authorList>
            <person name="Coelho M.A."/>
        </authorList>
    </citation>
    <scope>NUCLEOTIDE SEQUENCE</scope>
    <source>
        <strain evidence="5">CBS 9557</strain>
    </source>
</reference>
<protein>
    <recommendedName>
        <fullName evidence="7">Glutathione-specific gamma-glutamylcyclotransferase</fullName>
    </recommendedName>
</protein>
<evidence type="ECO:0000256" key="4">
    <source>
        <dbReference type="SAM" id="MobiDB-lite"/>
    </source>
</evidence>
<keyword evidence="6" id="KW-1185">Reference proteome</keyword>
<evidence type="ECO:0008006" key="7">
    <source>
        <dbReference type="Google" id="ProtNLM"/>
    </source>
</evidence>
<dbReference type="InterPro" id="IPR013024">
    <property type="entry name" value="GGCT-like"/>
</dbReference>
<evidence type="ECO:0000256" key="2">
    <source>
        <dbReference type="ARBA" id="ARBA00047591"/>
    </source>
</evidence>
<comment type="catalytic activity">
    <reaction evidence="3">
        <text>a monoacylglycerol + H2O = glycerol + a fatty acid + H(+)</text>
        <dbReference type="Rhea" id="RHEA:15245"/>
        <dbReference type="ChEBI" id="CHEBI:15377"/>
        <dbReference type="ChEBI" id="CHEBI:15378"/>
        <dbReference type="ChEBI" id="CHEBI:17408"/>
        <dbReference type="ChEBI" id="CHEBI:17754"/>
        <dbReference type="ChEBI" id="CHEBI:28868"/>
    </reaction>
</comment>
<dbReference type="AlphaFoldDB" id="A0AAF0EHT2"/>
<dbReference type="Gene3D" id="3.10.490.10">
    <property type="entry name" value="Gamma-glutamyl cyclotransferase-like"/>
    <property type="match status" value="1"/>
</dbReference>